<dbReference type="InterPro" id="IPR010979">
    <property type="entry name" value="Ribosomal_uS13-like_H2TH"/>
</dbReference>
<dbReference type="Pfam" id="PF06831">
    <property type="entry name" value="H2TH"/>
    <property type="match status" value="1"/>
</dbReference>
<feature type="domain" description="FPG-type" evidence="16">
    <location>
        <begin position="236"/>
        <end position="270"/>
    </location>
</feature>
<evidence type="ECO:0000259" key="17">
    <source>
        <dbReference type="PROSITE" id="PS51068"/>
    </source>
</evidence>
<comment type="catalytic activity">
    <reaction evidence="1">
        <text>Hydrolysis of DNA containing ring-opened 7-methylguanine residues, releasing 2,6-diamino-4-hydroxy-5-(N-methyl)formamidopyrimidine.</text>
        <dbReference type="EC" id="3.2.2.23"/>
    </reaction>
</comment>
<keyword evidence="12" id="KW-0456">Lyase</keyword>
<dbReference type="InterPro" id="IPR015887">
    <property type="entry name" value="DNA_glyclase_Znf_dom_DNA_BS"/>
</dbReference>
<dbReference type="InterPro" id="IPR035937">
    <property type="entry name" value="FPG_N"/>
</dbReference>
<dbReference type="InterPro" id="IPR010663">
    <property type="entry name" value="Znf_FPG/IleRS"/>
</dbReference>
<accession>H5SKU1</accession>
<comment type="cofactor">
    <cofactor evidence="2">
        <name>Zn(2+)</name>
        <dbReference type="ChEBI" id="CHEBI:29105"/>
    </cofactor>
</comment>
<keyword evidence="6" id="KW-0227">DNA damage</keyword>
<evidence type="ECO:0000256" key="10">
    <source>
        <dbReference type="ARBA" id="ARBA00023125"/>
    </source>
</evidence>
<evidence type="ECO:0000256" key="2">
    <source>
        <dbReference type="ARBA" id="ARBA00001947"/>
    </source>
</evidence>
<dbReference type="PANTHER" id="PTHR22993:SF9">
    <property type="entry name" value="FORMAMIDOPYRIMIDINE-DNA GLYCOSYLASE"/>
    <property type="match status" value="1"/>
</dbReference>
<dbReference type="InterPro" id="IPR012319">
    <property type="entry name" value="FPG_cat"/>
</dbReference>
<comment type="subunit">
    <text evidence="4">Monomer.</text>
</comment>
<dbReference type="Pfam" id="PF01149">
    <property type="entry name" value="Fapy_DNA_glyco"/>
    <property type="match status" value="1"/>
</dbReference>
<dbReference type="SMART" id="SM01232">
    <property type="entry name" value="H2TH"/>
    <property type="match status" value="1"/>
</dbReference>
<organism evidence="18">
    <name type="scientific">uncultured prokaryote</name>
    <dbReference type="NCBI Taxonomy" id="198431"/>
    <lineage>
        <taxon>unclassified sequences</taxon>
        <taxon>environmental samples</taxon>
    </lineage>
</organism>
<dbReference type="GO" id="GO:0003684">
    <property type="term" value="F:damaged DNA binding"/>
    <property type="evidence" value="ECO:0007669"/>
    <property type="project" value="InterPro"/>
</dbReference>
<dbReference type="PANTHER" id="PTHR22993">
    <property type="entry name" value="FORMAMIDOPYRIMIDINE-DNA GLYCOSYLASE"/>
    <property type="match status" value="1"/>
</dbReference>
<dbReference type="SMART" id="SM00898">
    <property type="entry name" value="Fapy_DNA_glyco"/>
    <property type="match status" value="1"/>
</dbReference>
<evidence type="ECO:0000256" key="3">
    <source>
        <dbReference type="ARBA" id="ARBA00009409"/>
    </source>
</evidence>
<dbReference type="PROSITE" id="PS51068">
    <property type="entry name" value="FPG_CAT"/>
    <property type="match status" value="1"/>
</dbReference>
<dbReference type="InterPro" id="IPR020629">
    <property type="entry name" value="FPG_Glyclase"/>
</dbReference>
<dbReference type="Pfam" id="PF06827">
    <property type="entry name" value="zf-FPG_IleRS"/>
    <property type="match status" value="1"/>
</dbReference>
<dbReference type="SUPFAM" id="SSF57716">
    <property type="entry name" value="Glucocorticoid receptor-like (DNA-binding domain)"/>
    <property type="match status" value="1"/>
</dbReference>
<dbReference type="FunFam" id="1.10.8.50:FF:000003">
    <property type="entry name" value="Formamidopyrimidine-DNA glycosylase"/>
    <property type="match status" value="1"/>
</dbReference>
<evidence type="ECO:0000256" key="4">
    <source>
        <dbReference type="ARBA" id="ARBA00011245"/>
    </source>
</evidence>
<comment type="catalytic activity">
    <reaction evidence="15">
        <text>2'-deoxyribonucleotide-(2'-deoxyribose 5'-phosphate)-2'-deoxyribonucleotide-DNA = a 3'-end 2'-deoxyribonucleotide-(2,3-dehydro-2,3-deoxyribose 5'-phosphate)-DNA + a 5'-end 5'-phospho-2'-deoxyribonucleoside-DNA + H(+)</text>
        <dbReference type="Rhea" id="RHEA:66592"/>
        <dbReference type="Rhea" id="RHEA-COMP:13180"/>
        <dbReference type="Rhea" id="RHEA-COMP:16897"/>
        <dbReference type="Rhea" id="RHEA-COMP:17067"/>
        <dbReference type="ChEBI" id="CHEBI:15378"/>
        <dbReference type="ChEBI" id="CHEBI:136412"/>
        <dbReference type="ChEBI" id="CHEBI:157695"/>
        <dbReference type="ChEBI" id="CHEBI:167181"/>
        <dbReference type="EC" id="4.2.99.18"/>
    </reaction>
</comment>
<dbReference type="GO" id="GO:0034039">
    <property type="term" value="F:8-oxo-7,8-dihydroguanine DNA N-glycosylase activity"/>
    <property type="evidence" value="ECO:0007669"/>
    <property type="project" value="TreeGrafter"/>
</dbReference>
<keyword evidence="9" id="KW-0862">Zinc</keyword>
<dbReference type="NCBIfam" id="TIGR00577">
    <property type="entry name" value="fpg"/>
    <property type="match status" value="1"/>
</dbReference>
<dbReference type="Gene3D" id="3.20.190.10">
    <property type="entry name" value="MutM-like, N-terminal"/>
    <property type="match status" value="1"/>
</dbReference>
<evidence type="ECO:0000256" key="5">
    <source>
        <dbReference type="ARBA" id="ARBA00022723"/>
    </source>
</evidence>
<evidence type="ECO:0000256" key="15">
    <source>
        <dbReference type="ARBA" id="ARBA00044632"/>
    </source>
</evidence>
<dbReference type="NCBIfam" id="NF002211">
    <property type="entry name" value="PRK01103.1"/>
    <property type="match status" value="1"/>
</dbReference>
<evidence type="ECO:0000256" key="9">
    <source>
        <dbReference type="ARBA" id="ARBA00022833"/>
    </source>
</evidence>
<dbReference type="SUPFAM" id="SSF46946">
    <property type="entry name" value="S13-like H2TH domain"/>
    <property type="match status" value="1"/>
</dbReference>
<dbReference type="GO" id="GO:0140078">
    <property type="term" value="F:class I DNA-(apurinic or apyrimidinic site) endonuclease activity"/>
    <property type="evidence" value="ECO:0007669"/>
    <property type="project" value="UniProtKB-EC"/>
</dbReference>
<reference evidence="18" key="1">
    <citation type="journal article" date="2005" name="Environ. Microbiol.">
        <title>Genetic and functional properties of uncultivated thermophilic crenarchaeotes from a subsurface gold mine as revealed by analysis of genome fragments.</title>
        <authorList>
            <person name="Nunoura T."/>
            <person name="Hirayama H."/>
            <person name="Takami H."/>
            <person name="Oida H."/>
            <person name="Nishi S."/>
            <person name="Shimamura S."/>
            <person name="Suzuki Y."/>
            <person name="Inagaki F."/>
            <person name="Takai K."/>
            <person name="Nealson K.H."/>
            <person name="Horikoshi K."/>
        </authorList>
    </citation>
    <scope>NUCLEOTIDE SEQUENCE</scope>
</reference>
<dbReference type="EMBL" id="AP011758">
    <property type="protein sequence ID" value="BAL56777.1"/>
    <property type="molecule type" value="Genomic_DNA"/>
</dbReference>
<evidence type="ECO:0000256" key="11">
    <source>
        <dbReference type="ARBA" id="ARBA00023204"/>
    </source>
</evidence>
<keyword evidence="11" id="KW-0234">DNA repair</keyword>
<dbReference type="GO" id="GO:0008270">
    <property type="term" value="F:zinc ion binding"/>
    <property type="evidence" value="ECO:0007669"/>
    <property type="project" value="UniProtKB-KW"/>
</dbReference>
<evidence type="ECO:0000256" key="8">
    <source>
        <dbReference type="ARBA" id="ARBA00022801"/>
    </source>
</evidence>
<gene>
    <name evidence="18" type="ORF">HGMM_F42G09C03</name>
</gene>
<dbReference type="AlphaFoldDB" id="H5SKU1"/>
<evidence type="ECO:0000256" key="13">
    <source>
        <dbReference type="ARBA" id="ARBA00023268"/>
    </source>
</evidence>
<dbReference type="PROSITE" id="PS01242">
    <property type="entry name" value="ZF_FPG_1"/>
    <property type="match status" value="1"/>
</dbReference>
<evidence type="ECO:0000313" key="18">
    <source>
        <dbReference type="EMBL" id="BAL56777.1"/>
    </source>
</evidence>
<dbReference type="InterPro" id="IPR015886">
    <property type="entry name" value="H2TH_FPG"/>
</dbReference>
<evidence type="ECO:0000256" key="12">
    <source>
        <dbReference type="ARBA" id="ARBA00023239"/>
    </source>
</evidence>
<dbReference type="Gene3D" id="1.10.8.50">
    <property type="match status" value="1"/>
</dbReference>
<dbReference type="CDD" id="cd08966">
    <property type="entry name" value="EcFpg-like_N"/>
    <property type="match status" value="1"/>
</dbReference>
<dbReference type="PROSITE" id="PS51066">
    <property type="entry name" value="ZF_FPG_2"/>
    <property type="match status" value="1"/>
</dbReference>
<sequence length="270" mass="29293">MPELPEVETVRQVLAQHLCGQEVRAVTVLNGNLRVPVDAHALSELAGLCVQQVGRRGKYLWLGFPGRTLVCHLGMSGRFFLAFSRGTPPPHTHVLFAFASGLRLFYVDPRRFGLLQVVAESHSLFSQLGPEPTDTDAVAKQLESARKRKKVSVRNVLLDQKLIAGIGNIYANEALFAAGIRPQTPVSRLSKKQIFALAAAIGEVTARAVAAGGTTLRDGSFTNALGHPGYFAVELAVYGREGQACRRCGTAIRRILLTGRSAFFCPTCQR</sequence>
<dbReference type="SUPFAM" id="SSF81624">
    <property type="entry name" value="N-terminal domain of MutM-like DNA repair proteins"/>
    <property type="match status" value="1"/>
</dbReference>
<comment type="similarity">
    <text evidence="3">Belongs to the FPG family.</text>
</comment>
<name>H5SKU1_9ZZZZ</name>
<keyword evidence="14" id="KW-0326">Glycosidase</keyword>
<evidence type="ECO:0000256" key="6">
    <source>
        <dbReference type="ARBA" id="ARBA00022763"/>
    </source>
</evidence>
<feature type="domain" description="Formamidopyrimidine-DNA glycosylase catalytic" evidence="17">
    <location>
        <begin position="2"/>
        <end position="113"/>
    </location>
</feature>
<keyword evidence="10" id="KW-0238">DNA-binding</keyword>
<protein>
    <submittedName>
        <fullName evidence="18">Formamidopyrimidine-DNA glycosylase</fullName>
    </submittedName>
</protein>
<evidence type="ECO:0000256" key="14">
    <source>
        <dbReference type="ARBA" id="ARBA00023295"/>
    </source>
</evidence>
<evidence type="ECO:0000256" key="1">
    <source>
        <dbReference type="ARBA" id="ARBA00001668"/>
    </source>
</evidence>
<reference evidence="18" key="2">
    <citation type="journal article" date="2012" name="PLoS ONE">
        <title>A Deeply Branching Thermophilic Bacterium with an Ancient Acetyl-CoA Pathway Dominates a Subsurface Ecosystem.</title>
        <authorList>
            <person name="Takami H."/>
            <person name="Noguchi H."/>
            <person name="Takaki Y."/>
            <person name="Uchiyama I."/>
            <person name="Toyoda A."/>
            <person name="Nishi S."/>
            <person name="Chee G.-J."/>
            <person name="Arai W."/>
            <person name="Nunoura T."/>
            <person name="Itoh T."/>
            <person name="Hattori M."/>
            <person name="Takai K."/>
        </authorList>
    </citation>
    <scope>NUCLEOTIDE SEQUENCE</scope>
</reference>
<dbReference type="HAMAP" id="MF_00103">
    <property type="entry name" value="Fapy_DNA_glycosyl"/>
    <property type="match status" value="1"/>
</dbReference>
<keyword evidence="5" id="KW-0479">Metal-binding</keyword>
<keyword evidence="8" id="KW-0378">Hydrolase</keyword>
<dbReference type="InterPro" id="IPR000214">
    <property type="entry name" value="Znf_DNA_glyclase/AP_lyase"/>
</dbReference>
<keyword evidence="7" id="KW-0863">Zinc-finger</keyword>
<dbReference type="GO" id="GO:0006284">
    <property type="term" value="P:base-excision repair"/>
    <property type="evidence" value="ECO:0007669"/>
    <property type="project" value="InterPro"/>
</dbReference>
<keyword evidence="13" id="KW-0511">Multifunctional enzyme</keyword>
<evidence type="ECO:0000256" key="7">
    <source>
        <dbReference type="ARBA" id="ARBA00022771"/>
    </source>
</evidence>
<evidence type="ECO:0000259" key="16">
    <source>
        <dbReference type="PROSITE" id="PS51066"/>
    </source>
</evidence>
<proteinExistence type="inferred from homology"/>